<dbReference type="AlphaFoldDB" id="A0A9J5X3Y1"/>
<comment type="caution">
    <text evidence="1">The sequence shown here is derived from an EMBL/GenBank/DDBJ whole genome shotgun (WGS) entry which is preliminary data.</text>
</comment>
<sequence>MRENVRQMTSYPRNAMNVAHLNNTKSGGVHIEEHNTEFLGNQYEANTNLSLATPDTPYYPFFTVLEHLRVCPSTHNKKIVIFKLLMLEFWVFNNSAMKIFVLHKIHTTMNFKTHHLMLGE</sequence>
<dbReference type="Proteomes" id="UP000824120">
    <property type="component" value="Chromosome 10"/>
</dbReference>
<reference evidence="1 2" key="1">
    <citation type="submission" date="2020-09" db="EMBL/GenBank/DDBJ databases">
        <title>De no assembly of potato wild relative species, Solanum commersonii.</title>
        <authorList>
            <person name="Cho K."/>
        </authorList>
    </citation>
    <scope>NUCLEOTIDE SEQUENCE [LARGE SCALE GENOMIC DNA]</scope>
    <source>
        <strain evidence="1">LZ3.2</strain>
        <tissue evidence="1">Leaf</tissue>
    </source>
</reference>
<keyword evidence="2" id="KW-1185">Reference proteome</keyword>
<name>A0A9J5X3Y1_SOLCO</name>
<gene>
    <name evidence="1" type="ORF">H5410_052631</name>
</gene>
<evidence type="ECO:0000313" key="1">
    <source>
        <dbReference type="EMBL" id="KAG5582004.1"/>
    </source>
</evidence>
<dbReference type="EMBL" id="JACXVP010000010">
    <property type="protein sequence ID" value="KAG5582004.1"/>
    <property type="molecule type" value="Genomic_DNA"/>
</dbReference>
<organism evidence="1 2">
    <name type="scientific">Solanum commersonii</name>
    <name type="common">Commerson's wild potato</name>
    <name type="synonym">Commerson's nightshade</name>
    <dbReference type="NCBI Taxonomy" id="4109"/>
    <lineage>
        <taxon>Eukaryota</taxon>
        <taxon>Viridiplantae</taxon>
        <taxon>Streptophyta</taxon>
        <taxon>Embryophyta</taxon>
        <taxon>Tracheophyta</taxon>
        <taxon>Spermatophyta</taxon>
        <taxon>Magnoliopsida</taxon>
        <taxon>eudicotyledons</taxon>
        <taxon>Gunneridae</taxon>
        <taxon>Pentapetalae</taxon>
        <taxon>asterids</taxon>
        <taxon>lamiids</taxon>
        <taxon>Solanales</taxon>
        <taxon>Solanaceae</taxon>
        <taxon>Solanoideae</taxon>
        <taxon>Solaneae</taxon>
        <taxon>Solanum</taxon>
    </lineage>
</organism>
<proteinExistence type="predicted"/>
<evidence type="ECO:0000313" key="2">
    <source>
        <dbReference type="Proteomes" id="UP000824120"/>
    </source>
</evidence>
<accession>A0A9J5X3Y1</accession>
<protein>
    <submittedName>
        <fullName evidence="1">Uncharacterized protein</fullName>
    </submittedName>
</protein>